<feature type="transmembrane region" description="Helical" evidence="6">
    <location>
        <begin position="95"/>
        <end position="114"/>
    </location>
</feature>
<organism evidence="7 8">
    <name type="scientific">Corynebacterium timonense</name>
    <dbReference type="NCBI Taxonomy" id="441500"/>
    <lineage>
        <taxon>Bacteria</taxon>
        <taxon>Bacillati</taxon>
        <taxon>Actinomycetota</taxon>
        <taxon>Actinomycetes</taxon>
        <taxon>Mycobacteriales</taxon>
        <taxon>Corynebacteriaceae</taxon>
        <taxon>Corynebacterium</taxon>
    </lineage>
</organism>
<sequence>MSTPATTARERAAKWARWLLPLVALILALFFLRDQLPFLGEAWDALARARVGPVIAAVVVAYVSIVAMSGVRQVLLNSQGHIVGFPPCNRLSLASNAWSTTVPGGPAISAWFTFKVHRSWGASVGLCGWFIVISSALSTVWLVAIGVLSVAVLGADLSLPALAASLAASVGVALALYWVARNPNTMQRAVRHLPGRIERPVADVVGQIAAVHMSTGTFASSAVLSLLNRVLDAATYYFAALAITDDPALRSVMLAFVMTKLAGTAQVTPGGVGTVDAVGVGVLAAGGFSLGDATAITLLYRLISFVLITAIGWVYYFIFYAGRGYVLGAPATPER</sequence>
<evidence type="ECO:0000313" key="8">
    <source>
        <dbReference type="Proteomes" id="UP000182237"/>
    </source>
</evidence>
<keyword evidence="8" id="KW-1185">Reference proteome</keyword>
<evidence type="ECO:0000256" key="1">
    <source>
        <dbReference type="ARBA" id="ARBA00004651"/>
    </source>
</evidence>
<evidence type="ECO:0000256" key="2">
    <source>
        <dbReference type="ARBA" id="ARBA00022475"/>
    </source>
</evidence>
<feature type="transmembrane region" description="Helical" evidence="6">
    <location>
        <begin position="298"/>
        <end position="318"/>
    </location>
</feature>
<feature type="transmembrane region" description="Helical" evidence="6">
    <location>
        <begin position="53"/>
        <end position="75"/>
    </location>
</feature>
<keyword evidence="3 6" id="KW-0812">Transmembrane</keyword>
<dbReference type="GO" id="GO:0005886">
    <property type="term" value="C:plasma membrane"/>
    <property type="evidence" value="ECO:0007669"/>
    <property type="project" value="UniProtKB-SubCell"/>
</dbReference>
<dbReference type="AlphaFoldDB" id="A0A1H1V9K4"/>
<dbReference type="EMBL" id="LT629765">
    <property type="protein sequence ID" value="SDS81395.1"/>
    <property type="molecule type" value="Genomic_DNA"/>
</dbReference>
<dbReference type="eggNOG" id="COG0392">
    <property type="taxonomic scope" value="Bacteria"/>
</dbReference>
<evidence type="ECO:0000256" key="5">
    <source>
        <dbReference type="ARBA" id="ARBA00023136"/>
    </source>
</evidence>
<dbReference type="PANTHER" id="PTHR39087">
    <property type="entry name" value="UPF0104 MEMBRANE PROTEIN MJ1595"/>
    <property type="match status" value="1"/>
</dbReference>
<dbReference type="InterPro" id="IPR022791">
    <property type="entry name" value="L-PG_synthase/AglD"/>
</dbReference>
<keyword evidence="4 6" id="KW-1133">Transmembrane helix</keyword>
<dbReference type="OrthoDB" id="4481258at2"/>
<feature type="transmembrane region" description="Helical" evidence="6">
    <location>
        <begin position="126"/>
        <end position="153"/>
    </location>
</feature>
<evidence type="ECO:0000256" key="6">
    <source>
        <dbReference type="SAM" id="Phobius"/>
    </source>
</evidence>
<comment type="subcellular location">
    <subcellularLocation>
        <location evidence="1">Cell membrane</location>
        <topology evidence="1">Multi-pass membrane protein</topology>
    </subcellularLocation>
</comment>
<feature type="transmembrane region" description="Helical" evidence="6">
    <location>
        <begin position="15"/>
        <end position="32"/>
    </location>
</feature>
<evidence type="ECO:0000256" key="4">
    <source>
        <dbReference type="ARBA" id="ARBA00022989"/>
    </source>
</evidence>
<dbReference type="Proteomes" id="UP000182237">
    <property type="component" value="Chromosome I"/>
</dbReference>
<keyword evidence="5 6" id="KW-0472">Membrane</keyword>
<dbReference type="Pfam" id="PF03706">
    <property type="entry name" value="LPG_synthase_TM"/>
    <property type="match status" value="1"/>
</dbReference>
<proteinExistence type="predicted"/>
<reference evidence="7 8" key="1">
    <citation type="submission" date="2016-10" db="EMBL/GenBank/DDBJ databases">
        <authorList>
            <person name="de Groot N.N."/>
        </authorList>
    </citation>
    <scope>NUCLEOTIDE SEQUENCE [LARGE SCALE GENOMIC DNA]</scope>
    <source>
        <strain evidence="7 8">DSM 45434</strain>
    </source>
</reference>
<accession>A0A1H1V9K4</accession>
<dbReference type="NCBIfam" id="TIGR00374">
    <property type="entry name" value="flippase-like domain"/>
    <property type="match status" value="1"/>
</dbReference>
<evidence type="ECO:0000256" key="3">
    <source>
        <dbReference type="ARBA" id="ARBA00022692"/>
    </source>
</evidence>
<dbReference type="PANTHER" id="PTHR39087:SF2">
    <property type="entry name" value="UPF0104 MEMBRANE PROTEIN MJ1595"/>
    <property type="match status" value="1"/>
</dbReference>
<name>A0A1H1V9K4_9CORY</name>
<gene>
    <name evidence="7" type="ORF">SAMN04488539_2450</name>
</gene>
<protein>
    <recommendedName>
        <fullName evidence="9">Lysylphosphatidylglycerol synthase TM region</fullName>
    </recommendedName>
</protein>
<dbReference type="RefSeq" id="WP_019194793.1">
    <property type="nucleotide sequence ID" value="NZ_LT629765.1"/>
</dbReference>
<evidence type="ECO:0000313" key="7">
    <source>
        <dbReference type="EMBL" id="SDS81395.1"/>
    </source>
</evidence>
<keyword evidence="2" id="KW-1003">Cell membrane</keyword>
<dbReference type="STRING" id="1203190.GCA_000312345_02004"/>
<evidence type="ECO:0008006" key="9">
    <source>
        <dbReference type="Google" id="ProtNLM"/>
    </source>
</evidence>
<feature type="transmembrane region" description="Helical" evidence="6">
    <location>
        <begin position="159"/>
        <end position="179"/>
    </location>
</feature>